<dbReference type="Gene3D" id="3.10.129.10">
    <property type="entry name" value="Hotdog Thioesterase"/>
    <property type="match status" value="1"/>
</dbReference>
<evidence type="ECO:0000256" key="2">
    <source>
        <dbReference type="ARBA" id="ARBA00022553"/>
    </source>
</evidence>
<dbReference type="InterPro" id="IPR020841">
    <property type="entry name" value="PKS_Beta-ketoAc_synthase_dom"/>
</dbReference>
<dbReference type="GO" id="GO:0004312">
    <property type="term" value="F:fatty acid synthase activity"/>
    <property type="evidence" value="ECO:0007669"/>
    <property type="project" value="InterPro"/>
</dbReference>
<proteinExistence type="predicted"/>
<dbReference type="FunFam" id="3.40.366.10:FF:000009">
    <property type="entry name" value="Fatty acid synthase Fas"/>
    <property type="match status" value="1"/>
</dbReference>
<dbReference type="RefSeq" id="WP_123180475.1">
    <property type="nucleotide sequence ID" value="NZ_CP033615.1"/>
</dbReference>
<feature type="region of interest" description="Disordered" evidence="7">
    <location>
        <begin position="1905"/>
        <end position="1937"/>
    </location>
</feature>
<keyword evidence="4" id="KW-0378">Hydrolase</keyword>
<dbReference type="InterPro" id="IPR014030">
    <property type="entry name" value="Ketoacyl_synth_N"/>
</dbReference>
<dbReference type="GO" id="GO:0005835">
    <property type="term" value="C:fatty acid synthase complex"/>
    <property type="evidence" value="ECO:0007669"/>
    <property type="project" value="InterPro"/>
</dbReference>
<dbReference type="InterPro" id="IPR013565">
    <property type="entry name" value="Fas1/AflB-like_central"/>
</dbReference>
<dbReference type="KEGG" id="lkm:EFP84_19320"/>
<organism evidence="9 10">
    <name type="scientific">Leptospira kmetyi</name>
    <dbReference type="NCBI Taxonomy" id="408139"/>
    <lineage>
        <taxon>Bacteria</taxon>
        <taxon>Pseudomonadati</taxon>
        <taxon>Spirochaetota</taxon>
        <taxon>Spirochaetia</taxon>
        <taxon>Leptospirales</taxon>
        <taxon>Leptospiraceae</taxon>
        <taxon>Leptospira</taxon>
    </lineage>
</organism>
<dbReference type="Gene3D" id="3.20.20.70">
    <property type="entry name" value="Aldolase class I"/>
    <property type="match status" value="1"/>
</dbReference>
<dbReference type="InterPro" id="IPR029069">
    <property type="entry name" value="HotDog_dom_sf"/>
</dbReference>
<dbReference type="InterPro" id="IPR018201">
    <property type="entry name" value="Ketoacyl_synth_AS"/>
</dbReference>
<dbReference type="Proteomes" id="UP000276407">
    <property type="component" value="Chromosome 2"/>
</dbReference>
<protein>
    <submittedName>
        <fullName evidence="9">DUF1729 domain-containing protein</fullName>
    </submittedName>
</protein>
<dbReference type="InterPro" id="IPR016035">
    <property type="entry name" value="Acyl_Trfase/lysoPLipase"/>
</dbReference>
<evidence type="ECO:0000256" key="6">
    <source>
        <dbReference type="ARBA" id="ARBA00023002"/>
    </source>
</evidence>
<dbReference type="GO" id="GO:0004315">
    <property type="term" value="F:3-oxoacyl-[acyl-carrier-protein] synthase activity"/>
    <property type="evidence" value="ECO:0007669"/>
    <property type="project" value="InterPro"/>
</dbReference>
<dbReference type="Pfam" id="PF01575">
    <property type="entry name" value="MaoC_dehydratas"/>
    <property type="match status" value="1"/>
</dbReference>
<dbReference type="GO" id="GO:0006633">
    <property type="term" value="P:fatty acid biosynthetic process"/>
    <property type="evidence" value="ECO:0007669"/>
    <property type="project" value="InterPro"/>
</dbReference>
<dbReference type="InterPro" id="IPR013785">
    <property type="entry name" value="Aldolase_TIM"/>
</dbReference>
<dbReference type="PANTHER" id="PTHR10982:SF21">
    <property type="entry name" value="FATTY ACID SYNTHASE SUBUNIT BETA"/>
    <property type="match status" value="1"/>
</dbReference>
<sequence>MKELNVGGNGSRVMEPNDIHVFNERLLSEVHVSVLFAGQGSNPLSELMALFEEEGEFSPFFIRLFQAIEVCMDQVRSDGRDWYFKKGFSLRGWLIDLTSIPTEAILKSSYYSGPLVFAAQAANLYRFARNEENWNSIRKAIGGIYGHSQGIFAGLLLSSSPDKTSFLDNFEKTFSALFFLGIQSQSEFPEMELDPEVVRRYAKKEESPSPMAQMYFYETKETLSEILIRFNQSQSRREQVHIGLVNGPNSRVFCGAPEALLKFREELSRSGFEGVKTWNFIASSTPFHSPFLSEVEHNVQVDFQRIGFSPKAYELEIPLYDTRTGKDLRESDRDLASDLVSMVCNDLLDWNVTLSSLVEKDGKHLLLSFGPGDFIEKISSPFLKGRSLLIYNLTQEERYQAFVKTKTFSFPKEWKEYAVEFATLPNGKEFPKNRYSLWTGRPPVFGGGMTPSTAEPDIVIAAAKEGYIVEWAGGGQVSEEIFRRRMEKISKELPAGKGIVINLLYLDAYLWNLHLPLIKKFKAEGAPIEGVTISAGIPEPEEAVRLLQEWNSAGIWLNSFKPGTVEQIGKVLKIADLLPHSKILMQVEGGAAGGHHSWEDLEELISATYEEIRKRSNIVLAVGGGIGSPKDSALWLSGEWNPKIIMPVDAVFLGTRLMAALECKTSLPIKEELVKLAGDVDWKKTKDGKEVGGVISGRSGLGADIYYASNTWTKLSDLAEKITKGKEPSEARKNVSEKKEELISLLDRTAKPFFGDLASLSYTQVLERFVSLVCPGEKLQWGEGEWPDHPFIDRSYRTRLEDLILGFEGRMLPSETEKNSILEESNVLDNPNVFLKLWKERYPIGDRLLLLPEDRDFFLEVCKRPGKPVNFVPVLDEDLVRWIKSDSLWYSHCVGMDPNACAWIPGPRAVQGLEKVNEPVARILKEFVDGSKTKRNSNGNISWKEFVSLPNSNLPEEIILSGSENITEVSIPSADTIDDKSWIRFLSDQGDGLLSLLLASDRLGGNGSDLRTWFSPRLSRKFSWEKGAAGEFVQIYSYKEDGKNIAASLQLLNHNSAELILFFDHPGEKNSVPFRRRFIAGESPDCIVSEDKNFFTSEIRNFYAQVWKVKNIPDVINSYKSLERSEDFQKEWTTRILLTEESIIRFRKATQDYFRKDLSDDQPSLSPLSMGVVFSWESTVLPLFAYTASDLFRLLHLSQEFHWKPEAADLKAGDSVVSKSKISRVEKMGDATVLYVSGKMWNGEIEIAGFETGFLLRGEKGNSLSFDTDAVERSIEIVSQAEAEVIGQLSWIKNKSETPAIQVGDRIRFVTDKRILITDEKQTIHKIQGRIFRSNSRMSEILYGSFLIDEKTSPQADSSFDRLFKVYQEADPTIPLQKKYRILSDVFQAPEDMTSYSAASGDANPIHTDIRFAKMGGWERPIVHGLWTSSQVVNRLIRYVCDGDSSRMISFREYFEGPVFPGEELKLEAYHVAQNSGDMVLEITLENRNKEVKLRANARIRPPKTAYVFTGQGSQSQGMGMKLLEEFSEAKEVWASAEKVAVSELGFSLLEVVKNNPTSIRCGGKDWVHPKGVLNLTQFTQVALVAKSLADWAILKKRGYLKVGSPFAGHSLGEFSALSAREFIHPENVFKIVFNRGLTMQSLVPRDEQGKSSYAMSVVLGNRHVGLYENKILELVEEAKQESGLHLEVVNYNIRDKQYSVTGNIQALELLEEKCKKFARGKKTTIRLEGIDVPFHSRVLISGVPEFRKTLEANIGPDLPLRDLDGRYIPNLVALPFGLSDEFLQSVFQTAGSQVASDLLKLSHKERDNNETRRLLLIELLAFQFAMPVQWIRSQEILFDRLGTRRLIDIGARGDLAGMARQTLKDKSDSSLYQVLHIEENRNEVFYEKEDVEEAVWKISIPESEEEERIDSPETQEVVSVTPTQVKSTEESARNVSESLDSPSISLERKDALFSLLALKASVRIDEILETETIDDLFGGNSSKRNQALADIGVEFKTNALEGAHEKPLKDFVKVLEERMPYEQPGPYLRSAFEEVLKKFFPPDYGRKEIFQHLKEERLLNEQGVFAFTLQLPLIAREGDSLRNGKLSAIGLKARLANAKEAARWLDQAVDQFALLKKVQIPKRSAFSNATGGGKVDSAALEALERKYFGLEGLFAKSLRDLRKHLLDDDPYSEFLIQDLKSIEEARSVLLKKADDITPAFTEKKFVSFRNSKQWAKKRILVRAAAFLKGEIREFSNEDFLYLGNHQNPEIYEIVNYWEGYLDRKAQSSSGTEKKESYLNAGRQFSNLKQWIQSKKGKPSVFVYPKVVHSPILKKGTDGSIVCEERKISKSPASVLSGNFHLETSSDFGSSFSKNEKITLEYSKILNELCESGISFSGKKVLVTGAGPGSIAWEVVKAFLSGGAEVLLTTTSYSSTRIRILRELYQKYGSQDSSLEIVPFSQGSLADIRSLTDWLGERKWNPDFLIPFAAVGEENSVSSLDDSSLVSIRVMLLGVEKLIGELGKLRKNIGEQNSKLNVILPLSPNHGIFGRDGMYAETKIGLETLFRKRYSEAADWGNSVRILGAVIGWVRGTGLMEANDLLAPVLESKTEVRTFSRSEMGLLISCLSALSASNLLPDVVKADFTGGLGNVENLGEILTKIRTDLVAQMKKNGEIQSIFQKLNVSSSFHRKIKALPKQGLRFPEVPSEETLAEFKPISNLRPQDLVCVVGYAEVGPAGSSLTRWELEKNGTFSLESCVELAWNMGYIRYQSGQNGKVWTDAKTGEAIPEWQIKEKYEKEILEHSGIRIVDHTSSGYDPTEIAVFADVVLEEDLMIPISGPEEAEEFRKADPQTTEIYNNPSTEKWFIKRKKGSVLKVKKAVGIQRRIAGQIPDGWDPEKYGIPKDLIRQVDAITVYNLYCTCEAYLRAGLDPFELFEYIHPSQAGSSVGSGMGGMKKIKRMFLDFRHGEERQHDSLQESLINVTAAWAITSYAGIYGTMQTPVAACATGGVSLELARDAILAGKAKFMIAGAFDDTLEESMIGFGDMNATVNTSEMAEQGILTSEVCRPNDVRRNGFVESQGGGVVLLARGDVALRMGLPVYGLLGFAGSRTDGIQTSIPAPGVGLLSLAANSKTEVSPLQSALDSYGLKADDIGFAYKHDTSTKANDKNENNLLHKLMLTLGRTPGNNLPVVSQKALTGHSKAGAAMWQSIGVIQSLEEGILTGNRNLDDVDSDMNPYSFIAFSDESIRFGKNHWKAGMLTSLGFGHIGVLCLFLHRNFFWGILNEEERKAYIDRCRERGKYATHRYNEIRLGNGTQLYERRTHSYFEEEDEESALLDASYRSSYFVSK</sequence>
<evidence type="ECO:0000313" key="9">
    <source>
        <dbReference type="EMBL" id="AYV57782.1"/>
    </source>
</evidence>
<keyword evidence="2" id="KW-0597">Phosphoprotein</keyword>
<dbReference type="InterPro" id="IPR050830">
    <property type="entry name" value="Fungal_FAS"/>
</dbReference>
<evidence type="ECO:0000256" key="5">
    <source>
        <dbReference type="ARBA" id="ARBA00022857"/>
    </source>
</evidence>
<dbReference type="SUPFAM" id="SSF51412">
    <property type="entry name" value="Inosine monophosphate dehydrogenase (IMPDH)"/>
    <property type="match status" value="1"/>
</dbReference>
<dbReference type="PROSITE" id="PS52004">
    <property type="entry name" value="KS3_2"/>
    <property type="match status" value="1"/>
</dbReference>
<evidence type="ECO:0000256" key="3">
    <source>
        <dbReference type="ARBA" id="ARBA00022679"/>
    </source>
</evidence>
<dbReference type="SUPFAM" id="SSF51735">
    <property type="entry name" value="NAD(P)-binding Rossmann-fold domains"/>
    <property type="match status" value="1"/>
</dbReference>
<gene>
    <name evidence="9" type="ORF">EFP84_19320</name>
</gene>
<dbReference type="InterPro" id="IPR014043">
    <property type="entry name" value="Acyl_transferase_dom"/>
</dbReference>
<dbReference type="InterPro" id="IPR001227">
    <property type="entry name" value="Ac_transferase_dom_sf"/>
</dbReference>
<evidence type="ECO:0000313" key="10">
    <source>
        <dbReference type="Proteomes" id="UP000276407"/>
    </source>
</evidence>
<dbReference type="Gene3D" id="3.40.47.10">
    <property type="match status" value="1"/>
</dbReference>
<dbReference type="SUPFAM" id="SSF53901">
    <property type="entry name" value="Thiolase-like"/>
    <property type="match status" value="2"/>
</dbReference>
<dbReference type="Pfam" id="PF02801">
    <property type="entry name" value="Ketoacyl-synt_C"/>
    <property type="match status" value="1"/>
</dbReference>
<dbReference type="InterPro" id="IPR047224">
    <property type="entry name" value="FAS_alpha_su_C"/>
</dbReference>
<keyword evidence="3" id="KW-0808">Transferase</keyword>
<dbReference type="SUPFAM" id="SSF54637">
    <property type="entry name" value="Thioesterase/thiol ester dehydrase-isomerase"/>
    <property type="match status" value="1"/>
</dbReference>
<dbReference type="Pfam" id="PF16073">
    <property type="entry name" value="SAT"/>
    <property type="match status" value="1"/>
</dbReference>
<dbReference type="SUPFAM" id="SSF52151">
    <property type="entry name" value="FabD/lysophospholipase-like"/>
    <property type="match status" value="2"/>
</dbReference>
<evidence type="ECO:0000256" key="4">
    <source>
        <dbReference type="ARBA" id="ARBA00022801"/>
    </source>
</evidence>
<dbReference type="Pfam" id="PF08354">
    <property type="entry name" value="Fas1-AflB-like_hel"/>
    <property type="match status" value="1"/>
</dbReference>
<dbReference type="PRINTS" id="PR01483">
    <property type="entry name" value="FASYNTHASE"/>
</dbReference>
<dbReference type="Gene3D" id="3.30.70.2490">
    <property type="match status" value="1"/>
</dbReference>
<feature type="domain" description="Ketosynthase family 3 (KS3)" evidence="8">
    <location>
        <begin position="2805"/>
        <end position="3257"/>
    </location>
</feature>
<dbReference type="InterPro" id="IPR016039">
    <property type="entry name" value="Thiolase-like"/>
</dbReference>
<dbReference type="PANTHER" id="PTHR10982">
    <property type="entry name" value="MALONYL COA-ACYL CARRIER PROTEIN TRANSACYLASE"/>
    <property type="match status" value="1"/>
</dbReference>
<evidence type="ECO:0000256" key="7">
    <source>
        <dbReference type="SAM" id="MobiDB-lite"/>
    </source>
</evidence>
<dbReference type="GO" id="GO:0004318">
    <property type="term" value="F:enoyl-[acyl-carrier-protein] reductase (NADH) activity"/>
    <property type="evidence" value="ECO:0007669"/>
    <property type="project" value="InterPro"/>
</dbReference>
<dbReference type="Gene3D" id="1.20.930.70">
    <property type="match status" value="1"/>
</dbReference>
<dbReference type="InterPro" id="IPR014031">
    <property type="entry name" value="Ketoacyl_synth_C"/>
</dbReference>
<dbReference type="Pfam" id="PF00109">
    <property type="entry name" value="ketoacyl-synt"/>
    <property type="match status" value="1"/>
</dbReference>
<feature type="compositionally biased region" description="Polar residues" evidence="7">
    <location>
        <begin position="1915"/>
        <end position="1927"/>
    </location>
</feature>
<dbReference type="InterPro" id="IPR032088">
    <property type="entry name" value="SAT"/>
</dbReference>
<dbReference type="InterPro" id="IPR002539">
    <property type="entry name" value="MaoC-like_dom"/>
</dbReference>
<dbReference type="Pfam" id="PF00698">
    <property type="entry name" value="Acyl_transf_1"/>
    <property type="match status" value="1"/>
</dbReference>
<dbReference type="Gene3D" id="3.40.366.10">
    <property type="entry name" value="Malonyl-Coenzyme A Acyl Carrier Protein, domain 2"/>
    <property type="match status" value="3"/>
</dbReference>
<dbReference type="Pfam" id="PF13452">
    <property type="entry name" value="FAS1_DH_region"/>
    <property type="match status" value="1"/>
</dbReference>
<dbReference type="InterPro" id="IPR036291">
    <property type="entry name" value="NAD(P)-bd_dom_sf"/>
</dbReference>
<dbReference type="InterPro" id="IPR039569">
    <property type="entry name" value="FAS1-like_DH_region"/>
</dbReference>
<dbReference type="CDD" id="cd00828">
    <property type="entry name" value="elong_cond_enzymes"/>
    <property type="match status" value="1"/>
</dbReference>
<evidence type="ECO:0000259" key="8">
    <source>
        <dbReference type="PROSITE" id="PS52004"/>
    </source>
</evidence>
<dbReference type="Gene3D" id="3.30.70.2430">
    <property type="match status" value="1"/>
</dbReference>
<reference evidence="9 10" key="1">
    <citation type="submission" date="2018-11" db="EMBL/GenBank/DDBJ databases">
        <title>Complete genome sequence of Leptospira kmetyi isolate LS 001/16 from soil sample associated with a leptospirosis patient in Kelantan.</title>
        <authorList>
            <person name="Muhammad Yusoff F."/>
            <person name="Muhammad Yusoff S."/>
            <person name="Ahmad M.N."/>
            <person name="Yusof N.Y."/>
            <person name="Aziah I."/>
        </authorList>
    </citation>
    <scope>NUCLEOTIDE SEQUENCE [LARGE SCALE GENOMIC DNA]</scope>
    <source>
        <strain evidence="9 10">LS 001/16</strain>
    </source>
</reference>
<dbReference type="SMART" id="SM00827">
    <property type="entry name" value="PKS_AT"/>
    <property type="match status" value="1"/>
</dbReference>
<dbReference type="PROSITE" id="PS00606">
    <property type="entry name" value="KS3_1"/>
    <property type="match status" value="1"/>
</dbReference>
<keyword evidence="1" id="KW-0596">Phosphopantetheine</keyword>
<keyword evidence="5" id="KW-0521">NADP</keyword>
<evidence type="ECO:0000256" key="1">
    <source>
        <dbReference type="ARBA" id="ARBA00022450"/>
    </source>
</evidence>
<dbReference type="InterPro" id="IPR003965">
    <property type="entry name" value="Fatty_acid_synthase"/>
</dbReference>
<keyword evidence="6" id="KW-0560">Oxidoreductase</keyword>
<dbReference type="EMBL" id="CP033615">
    <property type="protein sequence ID" value="AYV57782.1"/>
    <property type="molecule type" value="Genomic_DNA"/>
</dbReference>
<dbReference type="Gene3D" id="3.40.50.720">
    <property type="entry name" value="NAD(P)-binding Rossmann-like Domain"/>
    <property type="match status" value="2"/>
</dbReference>
<accession>A0AAD0USR1</accession>
<name>A0AAD0USR1_9LEPT</name>
<dbReference type="GO" id="GO:0016787">
    <property type="term" value="F:hydrolase activity"/>
    <property type="evidence" value="ECO:0007669"/>
    <property type="project" value="UniProtKB-KW"/>
</dbReference>
<dbReference type="Gene3D" id="3.90.25.70">
    <property type="match status" value="1"/>
</dbReference>